<dbReference type="WBParaSite" id="HPBE_0001780301-mRNA-1">
    <property type="protein sequence ID" value="HPBE_0001780301-mRNA-1"/>
    <property type="gene ID" value="HPBE_0001780301"/>
</dbReference>
<accession>A0A3P8AH56</accession>
<proteinExistence type="predicted"/>
<accession>A0A183G7M5</accession>
<evidence type="ECO:0000313" key="1">
    <source>
        <dbReference type="EMBL" id="VDP09931.1"/>
    </source>
</evidence>
<gene>
    <name evidence="1" type="ORF">HPBE_LOCUS17802</name>
</gene>
<dbReference type="Proteomes" id="UP000050761">
    <property type="component" value="Unassembled WGS sequence"/>
</dbReference>
<reference evidence="1 2" key="1">
    <citation type="submission" date="2018-11" db="EMBL/GenBank/DDBJ databases">
        <authorList>
            <consortium name="Pathogen Informatics"/>
        </authorList>
    </citation>
    <scope>NUCLEOTIDE SEQUENCE [LARGE SCALE GENOMIC DNA]</scope>
</reference>
<protein>
    <submittedName>
        <fullName evidence="3">Pyridoxamine 5'-phosphate oxidase family protein</fullName>
    </submittedName>
</protein>
<keyword evidence="2" id="KW-1185">Reference proteome</keyword>
<evidence type="ECO:0000313" key="3">
    <source>
        <dbReference type="WBParaSite" id="HPBE_0001780301-mRNA-1"/>
    </source>
</evidence>
<organism evidence="2 3">
    <name type="scientific">Heligmosomoides polygyrus</name>
    <name type="common">Parasitic roundworm</name>
    <dbReference type="NCBI Taxonomy" id="6339"/>
    <lineage>
        <taxon>Eukaryota</taxon>
        <taxon>Metazoa</taxon>
        <taxon>Ecdysozoa</taxon>
        <taxon>Nematoda</taxon>
        <taxon>Chromadorea</taxon>
        <taxon>Rhabditida</taxon>
        <taxon>Rhabditina</taxon>
        <taxon>Rhabditomorpha</taxon>
        <taxon>Strongyloidea</taxon>
        <taxon>Heligmosomidae</taxon>
        <taxon>Heligmosomoides</taxon>
    </lineage>
</organism>
<evidence type="ECO:0000313" key="2">
    <source>
        <dbReference type="Proteomes" id="UP000050761"/>
    </source>
</evidence>
<name>A0A183G7M5_HELPZ</name>
<dbReference type="EMBL" id="UZAH01030270">
    <property type="protein sequence ID" value="VDP09931.1"/>
    <property type="molecule type" value="Genomic_DNA"/>
</dbReference>
<dbReference type="AlphaFoldDB" id="A0A183G7M5"/>
<reference evidence="3" key="2">
    <citation type="submission" date="2019-09" db="UniProtKB">
        <authorList>
            <consortium name="WormBaseParasite"/>
        </authorList>
    </citation>
    <scope>IDENTIFICATION</scope>
</reference>
<sequence length="110" mass="12740">MHIAIVASLVNKEGTVRHARMPGWSCDLVYNIEVGWRLAVALTWTAEVQNAIGNEHRKVVFIVPHDLRALKRVNGLRNTKIYYRQFRDIHLKHTELFGDDVEHMVFVLPP</sequence>